<reference evidence="3" key="1">
    <citation type="submission" date="2019-11" db="EMBL/GenBank/DDBJ databases">
        <title>Isolation and characterization of two novel species in the genus Thiomicrorhabdus.</title>
        <authorList>
            <person name="Mochizuki J."/>
            <person name="Kojima H."/>
            <person name="Fukui M."/>
        </authorList>
    </citation>
    <scope>NUCLEOTIDE SEQUENCE [LARGE SCALE GENOMIC DNA]</scope>
    <source>
        <strain evidence="3">AkT22</strain>
    </source>
</reference>
<sequence>MKQRLSFGLMTLLLGSFVFLSGCFAPDQPSDEQIQSQAKAFYNQLQPSLFEAVSIEKTNGYKQNDTHYVAELTLIVRAKQSLESYINSITHDPSLSPLEKMTSGMQAGLMKLSMADFDENDTFEYHKNYLFIKTDKGWLLKKDLTDDHNP</sequence>
<dbReference type="KEGG" id="tzo:THMIRHAT_22070"/>
<evidence type="ECO:0000313" key="2">
    <source>
        <dbReference type="EMBL" id="BBP44461.1"/>
    </source>
</evidence>
<accession>A0A6F8PQR2</accession>
<dbReference type="AlphaFoldDB" id="A0A6F8PQR2"/>
<dbReference type="EMBL" id="AP021888">
    <property type="protein sequence ID" value="BBP44461.1"/>
    <property type="molecule type" value="Genomic_DNA"/>
</dbReference>
<feature type="signal peptide" evidence="1">
    <location>
        <begin position="1"/>
        <end position="20"/>
    </location>
</feature>
<protein>
    <recommendedName>
        <fullName evidence="4">Lipoprotein</fullName>
    </recommendedName>
</protein>
<name>A0A6F8PQR2_9GAMM</name>
<evidence type="ECO:0000313" key="3">
    <source>
        <dbReference type="Proteomes" id="UP000501466"/>
    </source>
</evidence>
<evidence type="ECO:0000256" key="1">
    <source>
        <dbReference type="SAM" id="SignalP"/>
    </source>
</evidence>
<dbReference type="Proteomes" id="UP000501466">
    <property type="component" value="Chromosome"/>
</dbReference>
<dbReference type="RefSeq" id="WP_173292175.1">
    <property type="nucleotide sequence ID" value="NZ_AP021888.1"/>
</dbReference>
<keyword evidence="1" id="KW-0732">Signal</keyword>
<proteinExistence type="predicted"/>
<keyword evidence="3" id="KW-1185">Reference proteome</keyword>
<evidence type="ECO:0008006" key="4">
    <source>
        <dbReference type="Google" id="ProtNLM"/>
    </source>
</evidence>
<dbReference type="PROSITE" id="PS51257">
    <property type="entry name" value="PROKAR_LIPOPROTEIN"/>
    <property type="match status" value="1"/>
</dbReference>
<feature type="chain" id="PRO_5026064929" description="Lipoprotein" evidence="1">
    <location>
        <begin position="21"/>
        <end position="150"/>
    </location>
</feature>
<gene>
    <name evidence="2" type="ORF">THMIRHAT_22070</name>
</gene>
<organism evidence="2 3">
    <name type="scientific">Thiosulfativibrio zosterae</name>
    <dbReference type="NCBI Taxonomy" id="2675053"/>
    <lineage>
        <taxon>Bacteria</taxon>
        <taxon>Pseudomonadati</taxon>
        <taxon>Pseudomonadota</taxon>
        <taxon>Gammaproteobacteria</taxon>
        <taxon>Thiotrichales</taxon>
        <taxon>Piscirickettsiaceae</taxon>
        <taxon>Thiosulfativibrio</taxon>
    </lineage>
</organism>